<keyword evidence="5" id="KW-0046">Antibiotic resistance</keyword>
<keyword evidence="2 6" id="KW-0812">Transmembrane</keyword>
<comment type="similarity">
    <text evidence="6">Belongs to the ABC-2 integral membrane protein family.</text>
</comment>
<proteinExistence type="inferred from homology"/>
<dbReference type="GO" id="GO:0140359">
    <property type="term" value="F:ABC-type transporter activity"/>
    <property type="evidence" value="ECO:0007669"/>
    <property type="project" value="InterPro"/>
</dbReference>
<dbReference type="OrthoDB" id="9255971at2"/>
<protein>
    <recommendedName>
        <fullName evidence="6">Transport permease protein</fullName>
    </recommendedName>
</protein>
<dbReference type="GO" id="GO:0046677">
    <property type="term" value="P:response to antibiotic"/>
    <property type="evidence" value="ECO:0007669"/>
    <property type="project" value="UniProtKB-KW"/>
</dbReference>
<feature type="transmembrane region" description="Helical" evidence="6">
    <location>
        <begin position="24"/>
        <end position="44"/>
    </location>
</feature>
<feature type="transmembrane region" description="Helical" evidence="6">
    <location>
        <begin position="64"/>
        <end position="85"/>
    </location>
</feature>
<evidence type="ECO:0000256" key="6">
    <source>
        <dbReference type="RuleBase" id="RU361157"/>
    </source>
</evidence>
<keyword evidence="9" id="KW-1185">Reference proteome</keyword>
<evidence type="ECO:0000256" key="5">
    <source>
        <dbReference type="ARBA" id="ARBA00023251"/>
    </source>
</evidence>
<evidence type="ECO:0000313" key="9">
    <source>
        <dbReference type="Proteomes" id="UP000237752"/>
    </source>
</evidence>
<comment type="caution">
    <text evidence="8">The sequence shown here is derived from an EMBL/GenBank/DDBJ whole genome shotgun (WGS) entry which is preliminary data.</text>
</comment>
<feature type="transmembrane region" description="Helical" evidence="6">
    <location>
        <begin position="173"/>
        <end position="193"/>
    </location>
</feature>
<evidence type="ECO:0000256" key="2">
    <source>
        <dbReference type="ARBA" id="ARBA00022692"/>
    </source>
</evidence>
<evidence type="ECO:0000313" key="8">
    <source>
        <dbReference type="EMBL" id="PRZ44419.1"/>
    </source>
</evidence>
<evidence type="ECO:0000256" key="3">
    <source>
        <dbReference type="ARBA" id="ARBA00022989"/>
    </source>
</evidence>
<feature type="transmembrane region" description="Helical" evidence="6">
    <location>
        <begin position="228"/>
        <end position="248"/>
    </location>
</feature>
<dbReference type="RefSeq" id="WP_106347433.1">
    <property type="nucleotide sequence ID" value="NZ_PVUE01000001.1"/>
</dbReference>
<evidence type="ECO:0000256" key="1">
    <source>
        <dbReference type="ARBA" id="ARBA00004141"/>
    </source>
</evidence>
<reference evidence="8 9" key="1">
    <citation type="submission" date="2018-03" db="EMBL/GenBank/DDBJ databases">
        <title>Genomic Encyclopedia of Archaeal and Bacterial Type Strains, Phase II (KMG-II): from individual species to whole genera.</title>
        <authorList>
            <person name="Goeker M."/>
        </authorList>
    </citation>
    <scope>NUCLEOTIDE SEQUENCE [LARGE SCALE GENOMIC DNA]</scope>
    <source>
        <strain evidence="8 9">DSM 100065</strain>
    </source>
</reference>
<keyword evidence="6" id="KW-1003">Cell membrane</keyword>
<dbReference type="InterPro" id="IPR051784">
    <property type="entry name" value="Nod_factor_ABC_transporter"/>
</dbReference>
<dbReference type="InterPro" id="IPR000412">
    <property type="entry name" value="ABC_2_transport"/>
</dbReference>
<dbReference type="PIRSF" id="PIRSF006648">
    <property type="entry name" value="DrrB"/>
    <property type="match status" value="1"/>
</dbReference>
<dbReference type="GO" id="GO:0043190">
    <property type="term" value="C:ATP-binding cassette (ABC) transporter complex"/>
    <property type="evidence" value="ECO:0007669"/>
    <property type="project" value="InterPro"/>
</dbReference>
<dbReference type="PANTHER" id="PTHR43229:SF2">
    <property type="entry name" value="NODULATION PROTEIN J"/>
    <property type="match status" value="1"/>
</dbReference>
<keyword evidence="6" id="KW-0813">Transport</keyword>
<feature type="transmembrane region" description="Helical" evidence="6">
    <location>
        <begin position="140"/>
        <end position="161"/>
    </location>
</feature>
<organism evidence="8 9">
    <name type="scientific">Antricoccus suffuscus</name>
    <dbReference type="NCBI Taxonomy" id="1629062"/>
    <lineage>
        <taxon>Bacteria</taxon>
        <taxon>Bacillati</taxon>
        <taxon>Actinomycetota</taxon>
        <taxon>Actinomycetes</taxon>
        <taxon>Geodermatophilales</taxon>
        <taxon>Antricoccaceae</taxon>
        <taxon>Antricoccus</taxon>
    </lineage>
</organism>
<dbReference type="PRINTS" id="PR00164">
    <property type="entry name" value="ABC2TRNSPORT"/>
</dbReference>
<dbReference type="InterPro" id="IPR013525">
    <property type="entry name" value="ABC2_TM"/>
</dbReference>
<feature type="domain" description="ABC transmembrane type-2" evidence="7">
    <location>
        <begin position="24"/>
        <end position="256"/>
    </location>
</feature>
<name>A0A2T1A742_9ACTN</name>
<keyword evidence="4 6" id="KW-0472">Membrane</keyword>
<dbReference type="Proteomes" id="UP000237752">
    <property type="component" value="Unassembled WGS sequence"/>
</dbReference>
<dbReference type="Pfam" id="PF01061">
    <property type="entry name" value="ABC2_membrane"/>
    <property type="match status" value="1"/>
</dbReference>
<evidence type="ECO:0000256" key="4">
    <source>
        <dbReference type="ARBA" id="ARBA00023136"/>
    </source>
</evidence>
<feature type="transmembrane region" description="Helical" evidence="6">
    <location>
        <begin position="106"/>
        <end position="134"/>
    </location>
</feature>
<dbReference type="EMBL" id="PVUE01000001">
    <property type="protein sequence ID" value="PRZ44419.1"/>
    <property type="molecule type" value="Genomic_DNA"/>
</dbReference>
<sequence length="260" mass="27931">MSIFVSHSTLLTGRSLRGMRRVPVFLAINLVQPMIWLLLFGQLFKSIVSIPGFSPGVDNYLQFLTPGVIMMTALFSAAWAGTTYIQDMERGVMDRMLTSPVSRGAMMVGTLAYQAISTIIQTLVIFGVALIAGARFPGGVVGFLITIVATVLLSLIFAALSNAVALLTRQQQALIGISQLITLPLMFLSSAVMDTGLAPSWVQTAARYNPVEWAVVAARESLQSGTDWGAVAIRLLLLVAGAVVMSVISTRAFRVYQQSS</sequence>
<gene>
    <name evidence="8" type="ORF">CLV47_101545</name>
</gene>
<evidence type="ECO:0000259" key="7">
    <source>
        <dbReference type="PROSITE" id="PS51012"/>
    </source>
</evidence>
<dbReference type="PANTHER" id="PTHR43229">
    <property type="entry name" value="NODULATION PROTEIN J"/>
    <property type="match status" value="1"/>
</dbReference>
<dbReference type="AlphaFoldDB" id="A0A2T1A742"/>
<dbReference type="InterPro" id="IPR047817">
    <property type="entry name" value="ABC2_TM_bact-type"/>
</dbReference>
<keyword evidence="3 6" id="KW-1133">Transmembrane helix</keyword>
<comment type="subcellular location">
    <subcellularLocation>
        <location evidence="6">Cell membrane</location>
        <topology evidence="6">Multi-pass membrane protein</topology>
    </subcellularLocation>
    <subcellularLocation>
        <location evidence="1">Membrane</location>
        <topology evidence="1">Multi-pass membrane protein</topology>
    </subcellularLocation>
</comment>
<dbReference type="PROSITE" id="PS51012">
    <property type="entry name" value="ABC_TM2"/>
    <property type="match status" value="1"/>
</dbReference>
<accession>A0A2T1A742</accession>